<organism evidence="1 2">
    <name type="scientific">Mucilaginibacter segetis</name>
    <dbReference type="NCBI Taxonomy" id="2793071"/>
    <lineage>
        <taxon>Bacteria</taxon>
        <taxon>Pseudomonadati</taxon>
        <taxon>Bacteroidota</taxon>
        <taxon>Sphingobacteriia</taxon>
        <taxon>Sphingobacteriales</taxon>
        <taxon>Sphingobacteriaceae</taxon>
        <taxon>Mucilaginibacter</taxon>
    </lineage>
</organism>
<accession>A0A934PTU0</accession>
<proteinExistence type="predicted"/>
<dbReference type="RefSeq" id="WP_200065897.1">
    <property type="nucleotide sequence ID" value="NZ_JAEHFW010000001.1"/>
</dbReference>
<reference evidence="1" key="1">
    <citation type="submission" date="2020-12" db="EMBL/GenBank/DDBJ databases">
        <title>Bacterial novel species Mucilaginibacter sp. SD-g isolated from soil.</title>
        <authorList>
            <person name="Jung H.-Y."/>
        </authorList>
    </citation>
    <scope>NUCLEOTIDE SEQUENCE</scope>
    <source>
        <strain evidence="1">SD-g</strain>
    </source>
</reference>
<gene>
    <name evidence="1" type="ORF">I5M19_09140</name>
</gene>
<evidence type="ECO:0000313" key="1">
    <source>
        <dbReference type="EMBL" id="MBK0379471.1"/>
    </source>
</evidence>
<dbReference type="Proteomes" id="UP000613193">
    <property type="component" value="Unassembled WGS sequence"/>
</dbReference>
<dbReference type="EMBL" id="JAEHFW010000001">
    <property type="protein sequence ID" value="MBK0379471.1"/>
    <property type="molecule type" value="Genomic_DNA"/>
</dbReference>
<comment type="caution">
    <text evidence="1">The sequence shown here is derived from an EMBL/GenBank/DDBJ whole genome shotgun (WGS) entry which is preliminary data.</text>
</comment>
<dbReference type="Gene3D" id="2.40.128.490">
    <property type="entry name" value="Uncharacterised protein PF14869, DUF4488"/>
    <property type="match status" value="1"/>
</dbReference>
<dbReference type="AlphaFoldDB" id="A0A934PTU0"/>
<evidence type="ECO:0000313" key="2">
    <source>
        <dbReference type="Proteomes" id="UP000613193"/>
    </source>
</evidence>
<protein>
    <submittedName>
        <fullName evidence="1">Uncharacterized protein</fullName>
    </submittedName>
</protein>
<keyword evidence="2" id="KW-1185">Reference proteome</keyword>
<sequence>MKIKSIPFVLFCIILLCSFTFKKTLTGVWEYAGGIYNGKIKKQPEQYKLERIYDDRHYRAVFMEDDEQPVTYEEGDYQLKKDSCFESQTYSRQPTQLTGIVMHYQYSIRNDTLTLSGTLPNGTTVKEYWKKIK</sequence>
<name>A0A934PTU0_9SPHI</name>